<evidence type="ECO:0000313" key="2">
    <source>
        <dbReference type="Proteomes" id="UP000299102"/>
    </source>
</evidence>
<dbReference type="EMBL" id="BGZK01000454">
    <property type="protein sequence ID" value="GBP44530.1"/>
    <property type="molecule type" value="Genomic_DNA"/>
</dbReference>
<organism evidence="1 2">
    <name type="scientific">Eumeta variegata</name>
    <name type="common">Bagworm moth</name>
    <name type="synonym">Eumeta japonica</name>
    <dbReference type="NCBI Taxonomy" id="151549"/>
    <lineage>
        <taxon>Eukaryota</taxon>
        <taxon>Metazoa</taxon>
        <taxon>Ecdysozoa</taxon>
        <taxon>Arthropoda</taxon>
        <taxon>Hexapoda</taxon>
        <taxon>Insecta</taxon>
        <taxon>Pterygota</taxon>
        <taxon>Neoptera</taxon>
        <taxon>Endopterygota</taxon>
        <taxon>Lepidoptera</taxon>
        <taxon>Glossata</taxon>
        <taxon>Ditrysia</taxon>
        <taxon>Tineoidea</taxon>
        <taxon>Psychidae</taxon>
        <taxon>Oiketicinae</taxon>
        <taxon>Eumeta</taxon>
    </lineage>
</organism>
<accession>A0A4C1W101</accession>
<gene>
    <name evidence="1" type="ORF">EVAR_86753_1</name>
</gene>
<evidence type="ECO:0000313" key="1">
    <source>
        <dbReference type="EMBL" id="GBP44530.1"/>
    </source>
</evidence>
<protein>
    <submittedName>
        <fullName evidence="1">Uncharacterized protein</fullName>
    </submittedName>
</protein>
<proteinExistence type="predicted"/>
<reference evidence="1 2" key="1">
    <citation type="journal article" date="2019" name="Commun. Biol.">
        <title>The bagworm genome reveals a unique fibroin gene that provides high tensile strength.</title>
        <authorList>
            <person name="Kono N."/>
            <person name="Nakamura H."/>
            <person name="Ohtoshi R."/>
            <person name="Tomita M."/>
            <person name="Numata K."/>
            <person name="Arakawa K."/>
        </authorList>
    </citation>
    <scope>NUCLEOTIDE SEQUENCE [LARGE SCALE GENOMIC DNA]</scope>
</reference>
<sequence>MLKALKIEGKEDCPRRINIDVTHIHKNIDSFVEVPPKTFISPGAGGSRRGPASARPARGVNILRDQFVVSRPRKHVSEVRAIYLRPE</sequence>
<comment type="caution">
    <text evidence="1">The sequence shown here is derived from an EMBL/GenBank/DDBJ whole genome shotgun (WGS) entry which is preliminary data.</text>
</comment>
<keyword evidence="2" id="KW-1185">Reference proteome</keyword>
<name>A0A4C1W101_EUMVA</name>
<dbReference type="Proteomes" id="UP000299102">
    <property type="component" value="Unassembled WGS sequence"/>
</dbReference>
<dbReference type="AlphaFoldDB" id="A0A4C1W101"/>